<comment type="subcellular location">
    <subcellularLocation>
        <location evidence="1">Periplasm</location>
    </subcellularLocation>
</comment>
<dbReference type="EMBL" id="FMTP01000002">
    <property type="protein sequence ID" value="SCW54946.1"/>
    <property type="molecule type" value="Genomic_DNA"/>
</dbReference>
<evidence type="ECO:0000313" key="10">
    <source>
        <dbReference type="EMBL" id="SCW54946.1"/>
    </source>
</evidence>
<reference evidence="11" key="1">
    <citation type="submission" date="2016-10" db="EMBL/GenBank/DDBJ databases">
        <authorList>
            <person name="Varghese N."/>
            <person name="Submissions S."/>
        </authorList>
    </citation>
    <scope>NUCLEOTIDE SEQUENCE [LARGE SCALE GENOMIC DNA]</scope>
    <source>
        <strain evidence="11">CGMCC 1.1761</strain>
    </source>
</reference>
<dbReference type="AlphaFoldDB" id="A0A1G4RDU9"/>
<keyword evidence="3" id="KW-1003">Cell membrane</keyword>
<evidence type="ECO:0000313" key="11">
    <source>
        <dbReference type="Proteomes" id="UP000198889"/>
    </source>
</evidence>
<evidence type="ECO:0000256" key="4">
    <source>
        <dbReference type="ARBA" id="ARBA00022729"/>
    </source>
</evidence>
<feature type="signal peptide" evidence="9">
    <location>
        <begin position="1"/>
        <end position="27"/>
    </location>
</feature>
<keyword evidence="11" id="KW-1185">Reference proteome</keyword>
<evidence type="ECO:0000256" key="9">
    <source>
        <dbReference type="SAM" id="SignalP"/>
    </source>
</evidence>
<feature type="chain" id="PRO_5011706164" evidence="9">
    <location>
        <begin position="28"/>
        <end position="466"/>
    </location>
</feature>
<keyword evidence="4 9" id="KW-0732">Signal</keyword>
<evidence type="ECO:0000256" key="8">
    <source>
        <dbReference type="ARBA" id="ARBA00023288"/>
    </source>
</evidence>
<gene>
    <name evidence="10" type="ORF">SAMN05660859_1566</name>
</gene>
<evidence type="ECO:0000256" key="5">
    <source>
        <dbReference type="ARBA" id="ARBA00022764"/>
    </source>
</evidence>
<dbReference type="Pfam" id="PF01547">
    <property type="entry name" value="SBP_bac_1"/>
    <property type="match status" value="1"/>
</dbReference>
<dbReference type="RefSeq" id="WP_091437598.1">
    <property type="nucleotide sequence ID" value="NZ_FMTP01000002.1"/>
</dbReference>
<keyword evidence="6" id="KW-0472">Membrane</keyword>
<protein>
    <submittedName>
        <fullName evidence="10">ABC-type glycerol-3-phosphate transport system, substrate-binding protein</fullName>
    </submittedName>
</protein>
<accession>A0A1G4RDU9</accession>
<name>A0A1G4RDU9_9HYPH</name>
<evidence type="ECO:0000256" key="7">
    <source>
        <dbReference type="ARBA" id="ARBA00023139"/>
    </source>
</evidence>
<evidence type="ECO:0000256" key="1">
    <source>
        <dbReference type="ARBA" id="ARBA00004418"/>
    </source>
</evidence>
<evidence type="ECO:0000256" key="3">
    <source>
        <dbReference type="ARBA" id="ARBA00022475"/>
    </source>
</evidence>
<keyword evidence="7" id="KW-0564">Palmitate</keyword>
<dbReference type="SUPFAM" id="SSF53850">
    <property type="entry name" value="Periplasmic binding protein-like II"/>
    <property type="match status" value="1"/>
</dbReference>
<organism evidence="10 11">
    <name type="scientific">Ancylobacter rudongensis</name>
    <dbReference type="NCBI Taxonomy" id="177413"/>
    <lineage>
        <taxon>Bacteria</taxon>
        <taxon>Pseudomonadati</taxon>
        <taxon>Pseudomonadota</taxon>
        <taxon>Alphaproteobacteria</taxon>
        <taxon>Hyphomicrobiales</taxon>
        <taxon>Xanthobacteraceae</taxon>
        <taxon>Ancylobacter</taxon>
    </lineage>
</organism>
<dbReference type="InterPro" id="IPR006059">
    <property type="entry name" value="SBP"/>
</dbReference>
<sequence length="466" mass="50864">MKSRFWCFAAALAASTVLMAPLVPAQADDTSFYAEAAKPYKGSTIRVLDEITPLQETLSKIVPDFEKETGIKVEWELLNHFEVINKGQADMLSGRGYYDAIMLHGFQLGPMISAGVIRELNDFVADPKLANPNLNSADFIQNPFKTAAFVGEKQYSFINWNYNQIYWARADLLNDPGEKEAFKAKYGYELAPAATIEQMRDIAEFFTRKKGAMLAGKPLESDFYGIVLEGIKGGSTFPTLWNNFVKNYGGNLIDAAGKPDFDSPQTVAALKMWHELWTFAPPGIAEYSLVDVPTVMGNGIAAQSIAWSDFVLGIDKPGVSPLAGKFVYGPIPIKAGSTERYAEAEPSVTVISAASKNPEATFIFLQWLADKKQQDKLIALGSGGVPIRESSWALPAITGSANKTLYVAMKATLDVAEAKPKMPKFYEIYDVMSGVAQEVGLGRISPEEGAKKGQAELLKLCTSCLL</sequence>
<proteinExistence type="inferred from homology"/>
<dbReference type="InterPro" id="IPR050490">
    <property type="entry name" value="Bact_solute-bd_prot1"/>
</dbReference>
<dbReference type="STRING" id="177413.SAMN05660859_1566"/>
<dbReference type="Proteomes" id="UP000198889">
    <property type="component" value="Unassembled WGS sequence"/>
</dbReference>
<keyword evidence="5" id="KW-0574">Periplasm</keyword>
<evidence type="ECO:0000256" key="6">
    <source>
        <dbReference type="ARBA" id="ARBA00023136"/>
    </source>
</evidence>
<dbReference type="GO" id="GO:0042597">
    <property type="term" value="C:periplasmic space"/>
    <property type="evidence" value="ECO:0007669"/>
    <property type="project" value="UniProtKB-SubCell"/>
</dbReference>
<dbReference type="Gene3D" id="3.40.190.10">
    <property type="entry name" value="Periplasmic binding protein-like II"/>
    <property type="match status" value="2"/>
</dbReference>
<comment type="similarity">
    <text evidence="2">Belongs to the bacterial solute-binding protein 1 family.</text>
</comment>
<dbReference type="PANTHER" id="PTHR43649">
    <property type="entry name" value="ARABINOSE-BINDING PROTEIN-RELATED"/>
    <property type="match status" value="1"/>
</dbReference>
<keyword evidence="8" id="KW-0449">Lipoprotein</keyword>
<evidence type="ECO:0000256" key="2">
    <source>
        <dbReference type="ARBA" id="ARBA00008520"/>
    </source>
</evidence>
<dbReference type="PANTHER" id="PTHR43649:SF33">
    <property type="entry name" value="POLYGALACTURONAN_RHAMNOGALACTURONAN-BINDING PROTEIN YTCQ"/>
    <property type="match status" value="1"/>
</dbReference>